<dbReference type="Proteomes" id="UP001210231">
    <property type="component" value="Unassembled WGS sequence"/>
</dbReference>
<proteinExistence type="predicted"/>
<dbReference type="Gene3D" id="1.10.287.1080">
    <property type="entry name" value="MazG-like"/>
    <property type="match status" value="1"/>
</dbReference>
<accession>A0ABT4UIN1</accession>
<dbReference type="EMBL" id="JAQGEF010000007">
    <property type="protein sequence ID" value="MDA3614696.1"/>
    <property type="molecule type" value="Genomic_DNA"/>
</dbReference>
<evidence type="ECO:0000313" key="1">
    <source>
        <dbReference type="EMBL" id="MDA3614696.1"/>
    </source>
</evidence>
<evidence type="ECO:0008006" key="3">
    <source>
        <dbReference type="Google" id="ProtNLM"/>
    </source>
</evidence>
<name>A0ABT4UIN1_9BACT</name>
<reference evidence="1 2" key="1">
    <citation type="submission" date="2022-12" db="EMBL/GenBank/DDBJ databases">
        <title>Chitinophagaceae gen. sp. nov., a new member of the family Chitinophagaceae, isolated from soil in a chemical factory.</title>
        <authorList>
            <person name="Ke Z."/>
        </authorList>
    </citation>
    <scope>NUCLEOTIDE SEQUENCE [LARGE SCALE GENOMIC DNA]</scope>
    <source>
        <strain evidence="1 2">LY-5</strain>
    </source>
</reference>
<sequence length="133" mass="15382">MAKVITNGIVPNGLNDLACLIYERNVEKGFYEKPKNIGEMLCLIHSEISEALEADRNARYALANMNVINGWTNDKDFIYNYKEDIKGTFEEEMADVFIRLMDLCAYKGIDIEAHVTAKMRYNLSREKYHGKNY</sequence>
<gene>
    <name evidence="1" type="ORF">O3P16_07745</name>
</gene>
<comment type="caution">
    <text evidence="1">The sequence shown here is derived from an EMBL/GenBank/DDBJ whole genome shotgun (WGS) entry which is preliminary data.</text>
</comment>
<keyword evidence="2" id="KW-1185">Reference proteome</keyword>
<dbReference type="SUPFAM" id="SSF101386">
    <property type="entry name" value="all-alpha NTP pyrophosphatases"/>
    <property type="match status" value="1"/>
</dbReference>
<dbReference type="CDD" id="cd11542">
    <property type="entry name" value="NTP-PPase_u5"/>
    <property type="match status" value="1"/>
</dbReference>
<evidence type="ECO:0000313" key="2">
    <source>
        <dbReference type="Proteomes" id="UP001210231"/>
    </source>
</evidence>
<protein>
    <recommendedName>
        <fullName evidence="3">NTP pyrophosphohydrolase MazG putative catalytic core domain-containing protein</fullName>
    </recommendedName>
</protein>
<dbReference type="RefSeq" id="WP_407031021.1">
    <property type="nucleotide sequence ID" value="NZ_JAQGEF010000007.1"/>
</dbReference>
<organism evidence="1 2">
    <name type="scientific">Polluticaenibacter yanchengensis</name>
    <dbReference type="NCBI Taxonomy" id="3014562"/>
    <lineage>
        <taxon>Bacteria</taxon>
        <taxon>Pseudomonadati</taxon>
        <taxon>Bacteroidota</taxon>
        <taxon>Chitinophagia</taxon>
        <taxon>Chitinophagales</taxon>
        <taxon>Chitinophagaceae</taxon>
        <taxon>Polluticaenibacter</taxon>
    </lineage>
</organism>